<dbReference type="GO" id="GO:0004197">
    <property type="term" value="F:cysteine-type endopeptidase activity"/>
    <property type="evidence" value="ECO:0000318"/>
    <property type="project" value="GO_Central"/>
</dbReference>
<evidence type="ECO:0000313" key="3">
    <source>
        <dbReference type="EMBL" id="ONI18831.1"/>
    </source>
</evidence>
<reference evidence="3 4" key="1">
    <citation type="journal article" date="2013" name="Nat. Genet.">
        <title>The high-quality draft genome of peach (Prunus persica) identifies unique patterns of genetic diversity, domestication and genome evolution.</title>
        <authorList>
            <consortium name="International Peach Genome Initiative"/>
            <person name="Verde I."/>
            <person name="Abbott A.G."/>
            <person name="Scalabrin S."/>
            <person name="Jung S."/>
            <person name="Shu S."/>
            <person name="Marroni F."/>
            <person name="Zhebentyayeva T."/>
            <person name="Dettori M.T."/>
            <person name="Grimwood J."/>
            <person name="Cattonaro F."/>
            <person name="Zuccolo A."/>
            <person name="Rossini L."/>
            <person name="Jenkins J."/>
            <person name="Vendramin E."/>
            <person name="Meisel L.A."/>
            <person name="Decroocq V."/>
            <person name="Sosinski B."/>
            <person name="Prochnik S."/>
            <person name="Mitros T."/>
            <person name="Policriti A."/>
            <person name="Cipriani G."/>
            <person name="Dondini L."/>
            <person name="Ficklin S."/>
            <person name="Goodstein D.M."/>
            <person name="Xuan P."/>
            <person name="Del Fabbro C."/>
            <person name="Aramini V."/>
            <person name="Copetti D."/>
            <person name="Gonzalez S."/>
            <person name="Horner D.S."/>
            <person name="Falchi R."/>
            <person name="Lucas S."/>
            <person name="Mica E."/>
            <person name="Maldonado J."/>
            <person name="Lazzari B."/>
            <person name="Bielenberg D."/>
            <person name="Pirona R."/>
            <person name="Miculan M."/>
            <person name="Barakat A."/>
            <person name="Testolin R."/>
            <person name="Stella A."/>
            <person name="Tartarini S."/>
            <person name="Tonutti P."/>
            <person name="Arus P."/>
            <person name="Orellana A."/>
            <person name="Wells C."/>
            <person name="Main D."/>
            <person name="Vizzotto G."/>
            <person name="Silva H."/>
            <person name="Salamini F."/>
            <person name="Schmutz J."/>
            <person name="Morgante M."/>
            <person name="Rokhsar D.S."/>
        </authorList>
    </citation>
    <scope>NUCLEOTIDE SEQUENCE [LARGE SCALE GENOMIC DNA]</scope>
    <source>
        <strain evidence="4">cv. Nemared</strain>
    </source>
</reference>
<dbReference type="Gene3D" id="3.40.50.1460">
    <property type="match status" value="2"/>
</dbReference>
<dbReference type="PANTHER" id="PTHR12000:SF50">
    <property type="entry name" value="VACUOLAR-PROCESSING ENZYME GAMMA-ISOZYME"/>
    <property type="match status" value="1"/>
</dbReference>
<dbReference type="AlphaFoldDB" id="A0A251Q4R4"/>
<dbReference type="FunFam" id="1.10.132.130:FF:000001">
    <property type="entry name" value="Vacuolar-processing enzyme beta-isozyme"/>
    <property type="match status" value="1"/>
</dbReference>
<organism evidence="3 4">
    <name type="scientific">Prunus persica</name>
    <name type="common">Peach</name>
    <name type="synonym">Amygdalus persica</name>
    <dbReference type="NCBI Taxonomy" id="3760"/>
    <lineage>
        <taxon>Eukaryota</taxon>
        <taxon>Viridiplantae</taxon>
        <taxon>Streptophyta</taxon>
        <taxon>Embryophyta</taxon>
        <taxon>Tracheophyta</taxon>
        <taxon>Spermatophyta</taxon>
        <taxon>Magnoliopsida</taxon>
        <taxon>eudicotyledons</taxon>
        <taxon>Gunneridae</taxon>
        <taxon>Pentapetalae</taxon>
        <taxon>rosids</taxon>
        <taxon>fabids</taxon>
        <taxon>Rosales</taxon>
        <taxon>Rosaceae</taxon>
        <taxon>Amygdaloideae</taxon>
        <taxon>Amygdaleae</taxon>
        <taxon>Prunus</taxon>
    </lineage>
</organism>
<protein>
    <recommendedName>
        <fullName evidence="2">Legumain prodomain domain-containing protein</fullName>
    </recommendedName>
</protein>
<dbReference type="PANTHER" id="PTHR12000">
    <property type="entry name" value="HEMOGLOBINASE FAMILY MEMBER"/>
    <property type="match status" value="1"/>
</dbReference>
<comment type="similarity">
    <text evidence="1">Belongs to the peptidase C13 family.</text>
</comment>
<gene>
    <name evidence="3" type="ORF">PRUPE_3G242200</name>
</gene>
<dbReference type="CDD" id="cd21115">
    <property type="entry name" value="legumain_C"/>
    <property type="match status" value="1"/>
</dbReference>
<accession>A0A251Q4R4</accession>
<dbReference type="GO" id="GO:0051603">
    <property type="term" value="P:proteolysis involved in protein catabolic process"/>
    <property type="evidence" value="ECO:0000318"/>
    <property type="project" value="GO_Central"/>
</dbReference>
<dbReference type="eggNOG" id="KOG1348">
    <property type="taxonomic scope" value="Eukaryota"/>
</dbReference>
<keyword evidence="4" id="KW-1185">Reference proteome</keyword>
<dbReference type="Pfam" id="PF20985">
    <property type="entry name" value="Legum_prodom"/>
    <property type="match status" value="1"/>
</dbReference>
<dbReference type="EMBL" id="CM007653">
    <property type="protein sequence ID" value="ONI18831.1"/>
    <property type="molecule type" value="Genomic_DNA"/>
</dbReference>
<dbReference type="Gene3D" id="1.10.132.130">
    <property type="match status" value="1"/>
</dbReference>
<dbReference type="PIRSF" id="PIRSF019663">
    <property type="entry name" value="Legumain"/>
    <property type="match status" value="1"/>
</dbReference>
<evidence type="ECO:0000256" key="1">
    <source>
        <dbReference type="ARBA" id="ARBA00009941"/>
    </source>
</evidence>
<evidence type="ECO:0000259" key="2">
    <source>
        <dbReference type="Pfam" id="PF20985"/>
    </source>
</evidence>
<dbReference type="GO" id="GO:0005773">
    <property type="term" value="C:vacuole"/>
    <property type="evidence" value="ECO:0007669"/>
    <property type="project" value="GOC"/>
</dbReference>
<dbReference type="InterPro" id="IPR046427">
    <property type="entry name" value="Legumain_prodom_sf"/>
</dbReference>
<dbReference type="GO" id="GO:0006624">
    <property type="term" value="P:vacuolar protein processing"/>
    <property type="evidence" value="ECO:0000318"/>
    <property type="project" value="GO_Central"/>
</dbReference>
<feature type="domain" description="Legumain prodomain" evidence="2">
    <location>
        <begin position="312"/>
        <end position="395"/>
    </location>
</feature>
<sequence length="401" mass="45024">MEEHALTESLSEIFLSNFFENLLVRGADGENGSPSTTKDKGQRWATLMAGSNGYYNYRHQADICHAYQILKKDGLKDERTSSLFSCTMILHTTRKTLDKVSSSTSQRAMTGGSGKVLKSGPNDHVFIYYADNGSAGLLGMPSEDDSVSAKDLIHVLRKKHLSKCFKSMAFICIEACEFASIFEGLHPNKINIYATTAANAEEKFGSHSSYGTYCSGEPEVPEEYDTCLGDLYSISWLEDSFQYILNRWLVRRRTNESHVMQYGDVSHRKEFLFTYMGADLVKDSYSSIGDISSPSVSRAANQRDTNHLYFQHKSIHKIGELLFGHQKSSNLLMNVRSQGQPVVDDWDCFKKFLRIYKKYCGHLSTCEMKYTQAIANICNAGVTMEKMVAASDQACSKKSHV</sequence>
<dbReference type="InterPro" id="IPR001096">
    <property type="entry name" value="Peptidase_C13"/>
</dbReference>
<dbReference type="STRING" id="3760.A0A251Q4R4"/>
<dbReference type="Gramene" id="ONI18831">
    <property type="protein sequence ID" value="ONI18831"/>
    <property type="gene ID" value="PRUPE_3G242200"/>
</dbReference>
<proteinExistence type="inferred from homology"/>
<dbReference type="Proteomes" id="UP000006882">
    <property type="component" value="Chromosome G3"/>
</dbReference>
<dbReference type="InterPro" id="IPR048501">
    <property type="entry name" value="Legum_prodom"/>
</dbReference>
<name>A0A251Q4R4_PRUPE</name>
<dbReference type="Pfam" id="PF01650">
    <property type="entry name" value="Peptidase_C13"/>
    <property type="match status" value="2"/>
</dbReference>
<evidence type="ECO:0000313" key="4">
    <source>
        <dbReference type="Proteomes" id="UP000006882"/>
    </source>
</evidence>